<name>A0A1I8ATK5_9BILA</name>
<dbReference type="PANTHER" id="PTHR14119">
    <property type="entry name" value="HYDROLASE"/>
    <property type="match status" value="1"/>
</dbReference>
<proteinExistence type="predicted"/>
<dbReference type="PANTHER" id="PTHR14119:SF17">
    <property type="entry name" value="ISOCHORISMATASE DOMAIN-CONTAINING PROTEIN 1"/>
    <property type="match status" value="1"/>
</dbReference>
<evidence type="ECO:0000313" key="2">
    <source>
        <dbReference type="WBParaSite" id="L893_g9341.t1"/>
    </source>
</evidence>
<protein>
    <submittedName>
        <fullName evidence="2">Ribosomal_L18e/L15P domain-containing protein</fullName>
    </submittedName>
</protein>
<dbReference type="Gene3D" id="3.40.50.850">
    <property type="entry name" value="Isochorismatase-like"/>
    <property type="match status" value="1"/>
</dbReference>
<dbReference type="AlphaFoldDB" id="A0A1I8ATK5"/>
<dbReference type="SUPFAM" id="SSF52499">
    <property type="entry name" value="Isochorismatase-like hydrolases"/>
    <property type="match status" value="1"/>
</dbReference>
<keyword evidence="1" id="KW-1185">Reference proteome</keyword>
<reference evidence="2" key="1">
    <citation type="submission" date="2016-11" db="UniProtKB">
        <authorList>
            <consortium name="WormBaseParasite"/>
        </authorList>
    </citation>
    <scope>IDENTIFICATION</scope>
</reference>
<dbReference type="WBParaSite" id="L893_g9341.t1">
    <property type="protein sequence ID" value="L893_g9341.t1"/>
    <property type="gene ID" value="L893_g9341"/>
</dbReference>
<dbReference type="InterPro" id="IPR050993">
    <property type="entry name" value="Isochorismatase_domain"/>
</dbReference>
<dbReference type="InterPro" id="IPR036380">
    <property type="entry name" value="Isochorismatase-like_sf"/>
</dbReference>
<organism evidence="1 2">
    <name type="scientific">Steinernema glaseri</name>
    <dbReference type="NCBI Taxonomy" id="37863"/>
    <lineage>
        <taxon>Eukaryota</taxon>
        <taxon>Metazoa</taxon>
        <taxon>Ecdysozoa</taxon>
        <taxon>Nematoda</taxon>
        <taxon>Chromadorea</taxon>
        <taxon>Rhabditida</taxon>
        <taxon>Tylenchina</taxon>
        <taxon>Panagrolaimomorpha</taxon>
        <taxon>Strongyloidoidea</taxon>
        <taxon>Steinernematidae</taxon>
        <taxon>Steinernema</taxon>
    </lineage>
</organism>
<accession>A0A1I8ATK5</accession>
<evidence type="ECO:0000313" key="1">
    <source>
        <dbReference type="Proteomes" id="UP000095287"/>
    </source>
</evidence>
<sequence>MFPVSEKTAAHNSPSDIFLGDAQHISKFQDNHLKYHMNMHFKIHLRMFALKQLKQAGAVLTTSECVIFGLVGDSAHSKFREVQKLIMQSAPSTRLLQAHCSVYSFFFLYKNDFYIHVRVDASFTYTGRHKGQRGAEAHSTMVQRYVVSVFAAEDTLDVNMAGEEGTSYRRRGQGSLTTNGIGVTFSSTRAFPLTNQRRTAQGTRGLGRVMYP</sequence>
<dbReference type="Proteomes" id="UP000095287">
    <property type="component" value="Unplaced"/>
</dbReference>